<keyword evidence="1" id="KW-1133">Transmembrane helix</keyword>
<evidence type="ECO:0000259" key="2">
    <source>
        <dbReference type="Pfam" id="PF19803"/>
    </source>
</evidence>
<keyword evidence="4" id="KW-1185">Reference proteome</keyword>
<evidence type="ECO:0000256" key="1">
    <source>
        <dbReference type="SAM" id="Phobius"/>
    </source>
</evidence>
<feature type="domain" description="DUF6286" evidence="2">
    <location>
        <begin position="73"/>
        <end position="178"/>
    </location>
</feature>
<evidence type="ECO:0000313" key="3">
    <source>
        <dbReference type="EMBL" id="MFD1235165.1"/>
    </source>
</evidence>
<dbReference type="Proteomes" id="UP001597182">
    <property type="component" value="Unassembled WGS sequence"/>
</dbReference>
<evidence type="ECO:0000313" key="4">
    <source>
        <dbReference type="Proteomes" id="UP001597182"/>
    </source>
</evidence>
<dbReference type="Pfam" id="PF19803">
    <property type="entry name" value="DUF6286"/>
    <property type="match status" value="1"/>
</dbReference>
<dbReference type="InterPro" id="IPR046253">
    <property type="entry name" value="DUF6286"/>
</dbReference>
<sequence length="184" mass="19144">MRVLLRVLAPLLGLALAAVGVLVVVEVVAAWIGSAGTTGSDGVIVPWPSWQQTLDGLVWATTPVRITAIVVAVVGLLLLLVALAARRHDVPLRPPAPDVTVTTSPQALARMVGRRVRAADAVSSAAVTASRRAISVRAQGWEPTDGGTGLAESVRGDVESLLDDLPLANRPRVSVAVRRQAGPR</sequence>
<protein>
    <submittedName>
        <fullName evidence="3">DUF6286 domain-containing protein</fullName>
    </submittedName>
</protein>
<accession>A0ABW3VK70</accession>
<keyword evidence="1" id="KW-0472">Membrane</keyword>
<comment type="caution">
    <text evidence="3">The sequence shown here is derived from an EMBL/GenBank/DDBJ whole genome shotgun (WGS) entry which is preliminary data.</text>
</comment>
<proteinExistence type="predicted"/>
<dbReference type="RefSeq" id="WP_013675029.1">
    <property type="nucleotide sequence ID" value="NZ_BAABKS010000037.1"/>
</dbReference>
<dbReference type="EMBL" id="JBHTMB010000149">
    <property type="protein sequence ID" value="MFD1235165.1"/>
    <property type="molecule type" value="Genomic_DNA"/>
</dbReference>
<organism evidence="3 4">
    <name type="scientific">Pseudonocardia benzenivorans</name>
    <dbReference type="NCBI Taxonomy" id="228005"/>
    <lineage>
        <taxon>Bacteria</taxon>
        <taxon>Bacillati</taxon>
        <taxon>Actinomycetota</taxon>
        <taxon>Actinomycetes</taxon>
        <taxon>Pseudonocardiales</taxon>
        <taxon>Pseudonocardiaceae</taxon>
        <taxon>Pseudonocardia</taxon>
    </lineage>
</organism>
<reference evidence="4" key="1">
    <citation type="journal article" date="2019" name="Int. J. Syst. Evol. Microbiol.">
        <title>The Global Catalogue of Microorganisms (GCM) 10K type strain sequencing project: providing services to taxonomists for standard genome sequencing and annotation.</title>
        <authorList>
            <consortium name="The Broad Institute Genomics Platform"/>
            <consortium name="The Broad Institute Genome Sequencing Center for Infectious Disease"/>
            <person name="Wu L."/>
            <person name="Ma J."/>
        </authorList>
    </citation>
    <scope>NUCLEOTIDE SEQUENCE [LARGE SCALE GENOMIC DNA]</scope>
    <source>
        <strain evidence="4">CCUG 49018</strain>
    </source>
</reference>
<name>A0ABW3VK70_9PSEU</name>
<keyword evidence="1" id="KW-0812">Transmembrane</keyword>
<feature type="transmembrane region" description="Helical" evidence="1">
    <location>
        <begin position="64"/>
        <end position="85"/>
    </location>
</feature>
<gene>
    <name evidence="3" type="ORF">ACFQ34_17910</name>
</gene>